<proteinExistence type="predicted"/>
<evidence type="ECO:0000256" key="1">
    <source>
        <dbReference type="SAM" id="SignalP"/>
    </source>
</evidence>
<comment type="caution">
    <text evidence="2">The sequence shown here is derived from an EMBL/GenBank/DDBJ whole genome shotgun (WGS) entry which is preliminary data.</text>
</comment>
<organism evidence="2 3">
    <name type="scientific">Vibrio genomosp. F10 str. ZF-129</name>
    <dbReference type="NCBI Taxonomy" id="1187848"/>
    <lineage>
        <taxon>Bacteria</taxon>
        <taxon>Pseudomonadati</taxon>
        <taxon>Pseudomonadota</taxon>
        <taxon>Gammaproteobacteria</taxon>
        <taxon>Vibrionales</taxon>
        <taxon>Vibrionaceae</taxon>
        <taxon>Vibrio</taxon>
    </lineage>
</organism>
<evidence type="ECO:0000313" key="3">
    <source>
        <dbReference type="Proteomes" id="UP000094741"/>
    </source>
</evidence>
<dbReference type="OrthoDB" id="8442378at2"/>
<feature type="signal peptide" evidence="1">
    <location>
        <begin position="1"/>
        <end position="19"/>
    </location>
</feature>
<name>A0A1E5BKE4_9VIBR</name>
<dbReference type="STRING" id="1187848.A1QO_02845"/>
<evidence type="ECO:0000313" key="2">
    <source>
        <dbReference type="EMBL" id="OEE38334.1"/>
    </source>
</evidence>
<sequence>MKTLYAPLLFSVLSFNVLANTINLPVLTTNPTGGDASTVIDKLGLDPQKVVEFERQQWGLTKEEWRNYLFYKNTTNTASVYLDTASASPYRVLFSFAKTKEEKYDLALRAHHYYKEQLQRDNEFFLLMEMAGEDVDQTASSNSKAETAPSRLNEFGSLRMPHMSASKKTRSLLFFEIGQCDRQCSFNVRDSIENIKDDQQFEIFISSSGTVGPEQVVQFSEKYGVTKNMIDSKRVVFHVDKGESKQIGVRVYPTLVVKDFFGSISVMGL</sequence>
<dbReference type="Proteomes" id="UP000094741">
    <property type="component" value="Unassembled WGS sequence"/>
</dbReference>
<evidence type="ECO:0008006" key="4">
    <source>
        <dbReference type="Google" id="ProtNLM"/>
    </source>
</evidence>
<dbReference type="RefSeq" id="WP_017041335.1">
    <property type="nucleotide sequence ID" value="NZ_AJYQ02000002.1"/>
</dbReference>
<protein>
    <recommendedName>
        <fullName evidence="4">Integrating conjugative element protein</fullName>
    </recommendedName>
</protein>
<reference evidence="2 3" key="1">
    <citation type="journal article" date="2012" name="Science">
        <title>Ecological populations of bacteria act as socially cohesive units of antibiotic production and resistance.</title>
        <authorList>
            <person name="Cordero O.X."/>
            <person name="Wildschutte H."/>
            <person name="Kirkup B."/>
            <person name="Proehl S."/>
            <person name="Ngo L."/>
            <person name="Hussain F."/>
            <person name="Le Roux F."/>
            <person name="Mincer T."/>
            <person name="Polz M.F."/>
        </authorList>
    </citation>
    <scope>NUCLEOTIDE SEQUENCE [LARGE SCALE GENOMIC DNA]</scope>
    <source>
        <strain evidence="2 3">ZF-129</strain>
    </source>
</reference>
<accession>A0A1E5BKE4</accession>
<dbReference type="EMBL" id="AJYQ02000002">
    <property type="protein sequence ID" value="OEE38334.1"/>
    <property type="molecule type" value="Genomic_DNA"/>
</dbReference>
<gene>
    <name evidence="2" type="ORF">A1QO_02845</name>
</gene>
<dbReference type="AlphaFoldDB" id="A0A1E5BKE4"/>
<keyword evidence="1" id="KW-0732">Signal</keyword>
<feature type="chain" id="PRO_5009171744" description="Integrating conjugative element protein" evidence="1">
    <location>
        <begin position="20"/>
        <end position="269"/>
    </location>
</feature>